<dbReference type="InterPro" id="IPR002782">
    <property type="entry name" value="Mut7-C_RNAse_dom"/>
</dbReference>
<name>A0A9X5B501_9GAMM</name>
<evidence type="ECO:0000313" key="2">
    <source>
        <dbReference type="EMBL" id="MYL25994.1"/>
    </source>
</evidence>
<dbReference type="OrthoDB" id="9797655at2"/>
<accession>A0A9X5B501</accession>
<dbReference type="PANTHER" id="PTHR39081:SF1">
    <property type="entry name" value="MUT7-C RNASE DOMAIN-CONTAINING PROTEIN"/>
    <property type="match status" value="1"/>
</dbReference>
<reference evidence="2 3" key="1">
    <citation type="submission" date="2019-11" db="EMBL/GenBank/DDBJ databases">
        <title>Genome sequences of 17 halophilic strains isolated from different environments.</title>
        <authorList>
            <person name="Furrow R.E."/>
        </authorList>
    </citation>
    <scope>NUCLEOTIDE SEQUENCE [LARGE SCALE GENOMIC DNA]</scope>
    <source>
        <strain evidence="2 3">22507_15_FS</strain>
    </source>
</reference>
<dbReference type="Pfam" id="PF01927">
    <property type="entry name" value="Mut7-C"/>
    <property type="match status" value="1"/>
</dbReference>
<dbReference type="PANTHER" id="PTHR39081">
    <property type="entry name" value="MUT7-C DOMAIN-CONTAINING PROTEIN"/>
    <property type="match status" value="1"/>
</dbReference>
<proteinExistence type="predicted"/>
<evidence type="ECO:0000259" key="1">
    <source>
        <dbReference type="Pfam" id="PF01927"/>
    </source>
</evidence>
<dbReference type="EMBL" id="WMEX01000002">
    <property type="protein sequence ID" value="MYL25994.1"/>
    <property type="molecule type" value="Genomic_DNA"/>
</dbReference>
<protein>
    <recommendedName>
        <fullName evidence="1">Mut7-C RNAse domain-containing protein</fullName>
    </recommendedName>
</protein>
<gene>
    <name evidence="2" type="ORF">GLW01_04215</name>
</gene>
<dbReference type="RefSeq" id="WP_160898230.1">
    <property type="nucleotide sequence ID" value="NZ_WMEX01000002.1"/>
</dbReference>
<comment type="caution">
    <text evidence="2">The sequence shown here is derived from an EMBL/GenBank/DDBJ whole genome shotgun (WGS) entry which is preliminary data.</text>
</comment>
<dbReference type="Proteomes" id="UP000460751">
    <property type="component" value="Unassembled WGS sequence"/>
</dbReference>
<sequence length="163" mass="18439">MPVRLLCDEMLNGIAQWLRVAGYDTAVPTPGLPDDQLMAQARAEGRWLLTADSDLLAFADAARYVIYLQGQDDGARLRELTLRLDLDWCRAPFTRCKNCNTPLHEASEWEVAHYYPGSIWLDGQSVWACSSCCQLFWEGSHVRRMWAQLEAMNGWRQAGSSGN</sequence>
<keyword evidence="3" id="KW-1185">Reference proteome</keyword>
<feature type="domain" description="Mut7-C RNAse" evidence="1">
    <location>
        <begin position="4"/>
        <end position="147"/>
    </location>
</feature>
<evidence type="ECO:0000313" key="3">
    <source>
        <dbReference type="Proteomes" id="UP000460751"/>
    </source>
</evidence>
<dbReference type="AlphaFoldDB" id="A0A9X5B501"/>
<organism evidence="2 3">
    <name type="scientific">Vreelandella halophila</name>
    <dbReference type="NCBI Taxonomy" id="86177"/>
    <lineage>
        <taxon>Bacteria</taxon>
        <taxon>Pseudomonadati</taxon>
        <taxon>Pseudomonadota</taxon>
        <taxon>Gammaproteobacteria</taxon>
        <taxon>Oceanospirillales</taxon>
        <taxon>Halomonadaceae</taxon>
        <taxon>Vreelandella</taxon>
    </lineage>
</organism>